<feature type="transmembrane region" description="Helical" evidence="2">
    <location>
        <begin position="123"/>
        <end position="141"/>
    </location>
</feature>
<reference evidence="3" key="1">
    <citation type="journal article" date="2007" name="Science">
        <title>Draft genome of the filarial nematode parasite Brugia malayi.</title>
        <authorList>
            <person name="Ghedin E."/>
            <person name="Wang S."/>
            <person name="Spiro D."/>
            <person name="Caler E."/>
            <person name="Zhao Q."/>
            <person name="Crabtree J."/>
            <person name="Allen J.E."/>
            <person name="Delcher A.L."/>
            <person name="Guiliano D.B."/>
            <person name="Miranda-Saavedra D."/>
            <person name="Angiuoli S.V."/>
            <person name="Creasy T."/>
            <person name="Amedeo P."/>
            <person name="Haas B."/>
            <person name="El-Sayed N.M."/>
            <person name="Wortman J.R."/>
            <person name="Feldblyum T."/>
            <person name="Tallon L."/>
            <person name="Schatz M."/>
            <person name="Shumway M."/>
            <person name="Koo H."/>
            <person name="Salzberg S.L."/>
            <person name="Schobel S."/>
            <person name="Pertea M."/>
            <person name="Pop M."/>
            <person name="White O."/>
            <person name="Barton G.J."/>
            <person name="Carlow C.K."/>
            <person name="Crawford M.J."/>
            <person name="Daub J."/>
            <person name="Dimmic M.W."/>
            <person name="Estes C.F."/>
            <person name="Foster J.M."/>
            <person name="Ganatra M."/>
            <person name="Gregory W.F."/>
            <person name="Johnson N.M."/>
            <person name="Jin J."/>
            <person name="Komuniecki R."/>
            <person name="Korf I."/>
            <person name="Kumar S."/>
            <person name="Laney S."/>
            <person name="Li B.W."/>
            <person name="Li W."/>
            <person name="Lindblom T.H."/>
            <person name="Lustigman S."/>
            <person name="Ma D."/>
            <person name="Maina C.V."/>
            <person name="Martin D.M."/>
            <person name="McCarter J.P."/>
            <person name="McReynolds L."/>
            <person name="Mitreva M."/>
            <person name="Nutman T.B."/>
            <person name="Parkinson J."/>
            <person name="Peregrin-Alvarez J.M."/>
            <person name="Poole C."/>
            <person name="Ren Q."/>
            <person name="Saunders L."/>
            <person name="Sluder A.E."/>
            <person name="Smith K."/>
            <person name="Stanke M."/>
            <person name="Unnasch T.R."/>
            <person name="Ware J."/>
            <person name="Wei A.D."/>
            <person name="Weil G."/>
            <person name="Williams D.J."/>
            <person name="Zhang Y."/>
            <person name="Williams S.A."/>
            <person name="Fraser-Liggett C."/>
            <person name="Slatko B."/>
            <person name="Blaxter M.L."/>
            <person name="Scott A.L."/>
        </authorList>
    </citation>
    <scope>NUCLEOTIDE SEQUENCE</scope>
    <source>
        <strain evidence="3">FR3</strain>
    </source>
</reference>
<sequence>MKSSTGWLELSKLASSQKIGLHSNGTLLTSFDLYFLLFDDSNETPQRMFFTVIALSDKDLFKAIGFQTAPPILTTLTVITYGTIGILVFFTKKTLYLHQFFVICNCSLVSVFYLRMFSTHTEWFVLVCIIIWDAFAVLAPIGPLRRISEKAHEYSDQVLRSLMFTAEDRNDERREEIAINRCLVEPKQQKVRRSHKTSSNKEAKSKHIQQRKALGRKSNICDETIRKICTKLGTTENKRKKRNLKSTML</sequence>
<dbReference type="GO" id="GO:0006509">
    <property type="term" value="P:membrane protein ectodomain proteolysis"/>
    <property type="evidence" value="ECO:0007669"/>
    <property type="project" value="TreeGrafter"/>
</dbReference>
<feature type="compositionally biased region" description="Basic residues" evidence="1">
    <location>
        <begin position="189"/>
        <end position="198"/>
    </location>
</feature>
<dbReference type="AlphaFoldDB" id="A0A5S6P7X6"/>
<dbReference type="GO" id="GO:0016485">
    <property type="term" value="P:protein processing"/>
    <property type="evidence" value="ECO:0007669"/>
    <property type="project" value="InterPro"/>
</dbReference>
<evidence type="ECO:0000256" key="1">
    <source>
        <dbReference type="SAM" id="MobiDB-lite"/>
    </source>
</evidence>
<dbReference type="Pfam" id="PF01080">
    <property type="entry name" value="Presenilin"/>
    <property type="match status" value="1"/>
</dbReference>
<keyword evidence="2" id="KW-0472">Membrane</keyword>
<dbReference type="GO" id="GO:0055074">
    <property type="term" value="P:calcium ion homeostasis"/>
    <property type="evidence" value="ECO:0007669"/>
    <property type="project" value="TreeGrafter"/>
</dbReference>
<dbReference type="WBParaSite" id="Bm10718.2">
    <property type="protein sequence ID" value="Bm10718.2"/>
    <property type="gene ID" value="WBGene00230979"/>
</dbReference>
<keyword evidence="2" id="KW-1133">Transmembrane helix</keyword>
<evidence type="ECO:0000256" key="2">
    <source>
        <dbReference type="SAM" id="Phobius"/>
    </source>
</evidence>
<name>A0A5S6P7X6_BRUMA</name>
<evidence type="ECO:0000313" key="4">
    <source>
        <dbReference type="WBParaSite" id="Bm10718.1"/>
    </source>
</evidence>
<dbReference type="GO" id="GO:0042500">
    <property type="term" value="F:aspartic endopeptidase activity, intramembrane cleaving"/>
    <property type="evidence" value="ECO:0007669"/>
    <property type="project" value="InterPro"/>
</dbReference>
<dbReference type="WBParaSite" id="Bm10718.1">
    <property type="protein sequence ID" value="Bm10718.1"/>
    <property type="gene ID" value="WBGene00230979"/>
</dbReference>
<keyword evidence="3" id="KW-1185">Reference proteome</keyword>
<dbReference type="GO" id="GO:0007219">
    <property type="term" value="P:Notch signaling pathway"/>
    <property type="evidence" value="ECO:0007669"/>
    <property type="project" value="TreeGrafter"/>
</dbReference>
<feature type="transmembrane region" description="Helical" evidence="2">
    <location>
        <begin position="72"/>
        <end position="90"/>
    </location>
</feature>
<dbReference type="GO" id="GO:0070765">
    <property type="term" value="C:gamma-secretase complex"/>
    <property type="evidence" value="ECO:0007669"/>
    <property type="project" value="TreeGrafter"/>
</dbReference>
<reference evidence="4" key="2">
    <citation type="submission" date="2019-12" db="UniProtKB">
        <authorList>
            <consortium name="WormBaseParasite"/>
        </authorList>
    </citation>
    <scope>IDENTIFICATION</scope>
</reference>
<feature type="transmembrane region" description="Helical" evidence="2">
    <location>
        <begin position="97"/>
        <end position="117"/>
    </location>
</feature>
<evidence type="ECO:0000313" key="3">
    <source>
        <dbReference type="Proteomes" id="UP000006672"/>
    </source>
</evidence>
<dbReference type="GO" id="GO:0034205">
    <property type="term" value="P:amyloid-beta formation"/>
    <property type="evidence" value="ECO:0007669"/>
    <property type="project" value="TreeGrafter"/>
</dbReference>
<accession>A0A5S6P7X6</accession>
<protein>
    <submittedName>
        <fullName evidence="4 5">Presenilin spe-4, putative</fullName>
    </submittedName>
</protein>
<keyword evidence="2" id="KW-0812">Transmembrane</keyword>
<dbReference type="Proteomes" id="UP000006672">
    <property type="component" value="Unassembled WGS sequence"/>
</dbReference>
<feature type="region of interest" description="Disordered" evidence="1">
    <location>
        <begin position="187"/>
        <end position="214"/>
    </location>
</feature>
<evidence type="ECO:0000313" key="5">
    <source>
        <dbReference type="WBParaSite" id="Bm10718.2"/>
    </source>
</evidence>
<proteinExistence type="predicted"/>
<organism evidence="3 4">
    <name type="scientific">Brugia malayi</name>
    <name type="common">Filarial nematode worm</name>
    <dbReference type="NCBI Taxonomy" id="6279"/>
    <lineage>
        <taxon>Eukaryota</taxon>
        <taxon>Metazoa</taxon>
        <taxon>Ecdysozoa</taxon>
        <taxon>Nematoda</taxon>
        <taxon>Chromadorea</taxon>
        <taxon>Rhabditida</taxon>
        <taxon>Spirurina</taxon>
        <taxon>Spiruromorpha</taxon>
        <taxon>Filarioidea</taxon>
        <taxon>Onchocercidae</taxon>
        <taxon>Brugia</taxon>
    </lineage>
</organism>
<dbReference type="InterPro" id="IPR001108">
    <property type="entry name" value="Peptidase_A22A"/>
</dbReference>
<dbReference type="PANTHER" id="PTHR10202:SF25">
    <property type="entry name" value="PRESENILIN SPE-4"/>
    <property type="match status" value="1"/>
</dbReference>
<dbReference type="PANTHER" id="PTHR10202">
    <property type="entry name" value="PRESENILIN"/>
    <property type="match status" value="1"/>
</dbReference>
<dbReference type="STRING" id="6279.A0A5S6P7X6"/>